<evidence type="ECO:0000256" key="5">
    <source>
        <dbReference type="ARBA" id="ARBA00022989"/>
    </source>
</evidence>
<evidence type="ECO:0008006" key="11">
    <source>
        <dbReference type="Google" id="ProtNLM"/>
    </source>
</evidence>
<dbReference type="EMBL" id="JAUZQC010000010">
    <property type="protein sequence ID" value="KAK5865308.1"/>
    <property type="molecule type" value="Genomic_DNA"/>
</dbReference>
<evidence type="ECO:0000256" key="4">
    <source>
        <dbReference type="ARBA" id="ARBA00022692"/>
    </source>
</evidence>
<feature type="compositionally biased region" description="Polar residues" evidence="7">
    <location>
        <begin position="302"/>
        <end position="332"/>
    </location>
</feature>
<dbReference type="AlphaFoldDB" id="A0AAN7XKU2"/>
<evidence type="ECO:0000256" key="2">
    <source>
        <dbReference type="ARBA" id="ARBA00008688"/>
    </source>
</evidence>
<feature type="transmembrane region" description="Helical" evidence="8">
    <location>
        <begin position="16"/>
        <end position="39"/>
    </location>
</feature>
<dbReference type="InterPro" id="IPR042313">
    <property type="entry name" value="RELL2"/>
</dbReference>
<name>A0AAN7XKU2_ELEMC</name>
<keyword evidence="4 8" id="KW-0812">Transmembrane</keyword>
<feature type="region of interest" description="Disordered" evidence="7">
    <location>
        <begin position="298"/>
        <end position="371"/>
    </location>
</feature>
<accession>A0AAN7XKU2</accession>
<feature type="compositionally biased region" description="Low complexity" evidence="7">
    <location>
        <begin position="608"/>
        <end position="624"/>
    </location>
</feature>
<gene>
    <name evidence="9" type="ORF">PBY51_016482</name>
</gene>
<reference evidence="9 10" key="2">
    <citation type="journal article" date="2023" name="Mol. Biol. Evol.">
        <title>Genomics of Secondarily Temperate Adaptation in the Only Non-Antarctic Icefish.</title>
        <authorList>
            <person name="Rivera-Colon A.G."/>
            <person name="Rayamajhi N."/>
            <person name="Minhas B.F."/>
            <person name="Madrigal G."/>
            <person name="Bilyk K.T."/>
            <person name="Yoon V."/>
            <person name="Hune M."/>
            <person name="Gregory S."/>
            <person name="Cheng C.H.C."/>
            <person name="Catchen J.M."/>
        </authorList>
    </citation>
    <scope>NUCLEOTIDE SEQUENCE [LARGE SCALE GENOMIC DNA]</scope>
    <source>
        <strain evidence="9">JMC-PN-2008</strain>
    </source>
</reference>
<comment type="caution">
    <text evidence="9">The sequence shown here is derived from an EMBL/GenBank/DDBJ whole genome shotgun (WGS) entry which is preliminary data.</text>
</comment>
<reference evidence="9 10" key="1">
    <citation type="journal article" date="2023" name="Genes (Basel)">
        <title>Chromosome-Level Genome Assembly and Circadian Gene Repertoire of the Patagonia Blennie Eleginops maclovinus-The Closest Ancestral Proxy of Antarctic Cryonotothenioids.</title>
        <authorList>
            <person name="Cheng C.C."/>
            <person name="Rivera-Colon A.G."/>
            <person name="Minhas B.F."/>
            <person name="Wilson L."/>
            <person name="Rayamajhi N."/>
            <person name="Vargas-Chacoff L."/>
            <person name="Catchen J.M."/>
        </authorList>
    </citation>
    <scope>NUCLEOTIDE SEQUENCE [LARGE SCALE GENOMIC DNA]</scope>
    <source>
        <strain evidence="9">JMC-PN-2008</strain>
    </source>
</reference>
<protein>
    <recommendedName>
        <fullName evidence="11">RELT-like protein 2</fullName>
    </recommendedName>
</protein>
<dbReference type="GO" id="GO:1900745">
    <property type="term" value="P:positive regulation of p38MAPK cascade"/>
    <property type="evidence" value="ECO:0007669"/>
    <property type="project" value="InterPro"/>
</dbReference>
<dbReference type="Proteomes" id="UP001346869">
    <property type="component" value="Unassembled WGS sequence"/>
</dbReference>
<feature type="compositionally biased region" description="Polar residues" evidence="7">
    <location>
        <begin position="515"/>
        <end position="577"/>
    </location>
</feature>
<keyword evidence="10" id="KW-1185">Reference proteome</keyword>
<feature type="region of interest" description="Disordered" evidence="7">
    <location>
        <begin position="385"/>
        <end position="443"/>
    </location>
</feature>
<feature type="compositionally biased region" description="Basic residues" evidence="7">
    <location>
        <begin position="141"/>
        <end position="156"/>
    </location>
</feature>
<feature type="compositionally biased region" description="Low complexity" evidence="7">
    <location>
        <begin position="186"/>
        <end position="195"/>
    </location>
</feature>
<sequence length="825" mass="88377">MTELEVSEGGDDPPPYMIFVVVFLFFLTGLFGFLVCHLLKKKGYRCRTGELDDEEEEEEKIGINADEDDEENQDTVEQILKCIIENEANMEAFNEMFGNQNVCVRHDPRLRKESLGGVPPHHHTVHSGADHNSCHLCAQVRSKKGRRQSRTPRSKQRPGEQTVFSVGRFRVTHTDKKLHGGPNPMGSSGDQLDQSQDSEERKEGVYNLRSMFKDVRPPSDGSNGVTPNVGKRKKSVSIFGLRRGSDPIGIKAREGTGRDTAGVRLAIQQQPVVLEELLPAENIAIASERVAKPGIKLEAESKNNQTPASPQRENKTSTSVNSPSSKAQSPGSKSGPEDGSKREPSPELHSSLLSKPSVGTTSASAPTSLAIPLLGKAFMTEDKVSKKEDAFDPGPLQTSTPIVPMPGSIPGFTPVTVQPEPCSGTGFPVTQTPPDPSSSPYLESGLSASQVLISFGSSSPSSFPIKTPSSETSLKTHISPVVTPSPKLRNTPPEAAKTIHSPALTPSPKLPSGREMTSQSLVPSPSFGKSASPLQVRTPSPALTSSPKLPSGRAMTSQSPVPSSSFGKSASPLQVRTPSPAMMGSPRLDTITVSQQSPSSTEANRNLSSRSSPSPNSKSASVMSITSLTKQDMLSIPLSPKKQVLEGARTPTTEDKTELPRVGILKTAKLSPTEGDSQGSALYSPPDQLSKDRLSRSSLSPCTPLSPSSPMGSRVSSVTIVKASPDRNREFSVVTMVEEKESSTSIKDQKGETIISPAFRQGGEVYVSAVGQPESQSGESPVAEGRPRVVQEKEDMVEMEDIGDCKVTQEEEAERGEELEKIVNI</sequence>
<comment type="subcellular location">
    <subcellularLocation>
        <location evidence="1">Cell membrane</location>
        <topology evidence="1">Single-pass membrane protein</topology>
    </subcellularLocation>
</comment>
<proteinExistence type="inferred from homology"/>
<feature type="compositionally biased region" description="Polar residues" evidence="7">
    <location>
        <begin position="358"/>
        <end position="367"/>
    </location>
</feature>
<organism evidence="9 10">
    <name type="scientific">Eleginops maclovinus</name>
    <name type="common">Patagonian blennie</name>
    <name type="synonym">Eleginus maclovinus</name>
    <dbReference type="NCBI Taxonomy" id="56733"/>
    <lineage>
        <taxon>Eukaryota</taxon>
        <taxon>Metazoa</taxon>
        <taxon>Chordata</taxon>
        <taxon>Craniata</taxon>
        <taxon>Vertebrata</taxon>
        <taxon>Euteleostomi</taxon>
        <taxon>Actinopterygii</taxon>
        <taxon>Neopterygii</taxon>
        <taxon>Teleostei</taxon>
        <taxon>Neoteleostei</taxon>
        <taxon>Acanthomorphata</taxon>
        <taxon>Eupercaria</taxon>
        <taxon>Perciformes</taxon>
        <taxon>Notothenioidei</taxon>
        <taxon>Eleginopidae</taxon>
        <taxon>Eleginops</taxon>
    </lineage>
</organism>
<evidence type="ECO:0000256" key="8">
    <source>
        <dbReference type="SAM" id="Phobius"/>
    </source>
</evidence>
<dbReference type="PANTHER" id="PTHR31481:SF0">
    <property type="entry name" value="RELT-LIKE PROTEIN 2"/>
    <property type="match status" value="1"/>
</dbReference>
<feature type="compositionally biased region" description="Basic and acidic residues" evidence="7">
    <location>
        <begin position="335"/>
        <end position="346"/>
    </location>
</feature>
<dbReference type="InterPro" id="IPR022248">
    <property type="entry name" value="TNF_rcpt_RELT"/>
</dbReference>
<keyword evidence="6 8" id="KW-0472">Membrane</keyword>
<feature type="compositionally biased region" description="Polar residues" evidence="7">
    <location>
        <begin position="591"/>
        <end position="607"/>
    </location>
</feature>
<evidence type="ECO:0000313" key="9">
    <source>
        <dbReference type="EMBL" id="KAK5865308.1"/>
    </source>
</evidence>
<evidence type="ECO:0000256" key="7">
    <source>
        <dbReference type="SAM" id="MobiDB-lite"/>
    </source>
</evidence>
<keyword evidence="3" id="KW-1003">Cell membrane</keyword>
<evidence type="ECO:0000256" key="3">
    <source>
        <dbReference type="ARBA" id="ARBA00022475"/>
    </source>
</evidence>
<evidence type="ECO:0000256" key="6">
    <source>
        <dbReference type="ARBA" id="ARBA00023136"/>
    </source>
</evidence>
<comment type="similarity">
    <text evidence="2">Belongs to the RELT family.</text>
</comment>
<dbReference type="Pfam" id="PF12606">
    <property type="entry name" value="RELT"/>
    <property type="match status" value="1"/>
</dbReference>
<feature type="region of interest" description="Disordered" evidence="7">
    <location>
        <begin position="113"/>
        <end position="231"/>
    </location>
</feature>
<feature type="compositionally biased region" description="Low complexity" evidence="7">
    <location>
        <begin position="696"/>
        <end position="718"/>
    </location>
</feature>
<dbReference type="GO" id="GO:0005886">
    <property type="term" value="C:plasma membrane"/>
    <property type="evidence" value="ECO:0007669"/>
    <property type="project" value="UniProtKB-SubCell"/>
</dbReference>
<feature type="compositionally biased region" description="Low complexity" evidence="7">
    <location>
        <begin position="347"/>
        <end position="357"/>
    </location>
</feature>
<evidence type="ECO:0000313" key="10">
    <source>
        <dbReference type="Proteomes" id="UP001346869"/>
    </source>
</evidence>
<evidence type="ECO:0000256" key="1">
    <source>
        <dbReference type="ARBA" id="ARBA00004162"/>
    </source>
</evidence>
<dbReference type="GO" id="GO:0010811">
    <property type="term" value="P:positive regulation of cell-substrate adhesion"/>
    <property type="evidence" value="ECO:0007669"/>
    <property type="project" value="TreeGrafter"/>
</dbReference>
<dbReference type="PANTHER" id="PTHR31481">
    <property type="entry name" value="RELT-LIKE PROTEIN 2 RELL2"/>
    <property type="match status" value="1"/>
</dbReference>
<feature type="compositionally biased region" description="Low complexity" evidence="7">
    <location>
        <begin position="458"/>
        <end position="470"/>
    </location>
</feature>
<keyword evidence="5 8" id="KW-1133">Transmembrane helix</keyword>
<feature type="region of interest" description="Disordered" evidence="7">
    <location>
        <begin position="458"/>
        <end position="721"/>
    </location>
</feature>